<accession>A0A378PX99</accession>
<dbReference type="AlphaFoldDB" id="A0A378PX99"/>
<dbReference type="Proteomes" id="UP000254133">
    <property type="component" value="Unassembled WGS sequence"/>
</dbReference>
<protein>
    <recommendedName>
        <fullName evidence="3">GTPase</fullName>
    </recommendedName>
</protein>
<dbReference type="EMBL" id="UGPZ01000002">
    <property type="protein sequence ID" value="STY91372.1"/>
    <property type="molecule type" value="Genomic_DNA"/>
</dbReference>
<name>A0A378PX99_MORBO</name>
<reference evidence="1 2" key="1">
    <citation type="submission" date="2018-06" db="EMBL/GenBank/DDBJ databases">
        <authorList>
            <consortium name="Pathogen Informatics"/>
            <person name="Doyle S."/>
        </authorList>
    </citation>
    <scope>NUCLEOTIDE SEQUENCE [LARGE SCALE GENOMIC DNA]</scope>
    <source>
        <strain evidence="1 2">NCTC9426</strain>
    </source>
</reference>
<sequence>MDGIVKPVCAKRYVMITLQKFERLITAPLAQKSIALTYFDQTGANLSTWATMLSAKSKHEQYTELRVALSEVLVCDMHDGQKLTLMDELMVVVERVVEQMHTDYVYEHQSLSDEQQSSIHEVRSLYFLMILVYRNIAVRHQKAVVLASSGSKKWLSRIISAKKAGALTAERDIFIYAVHQFMVLYVKLLMEYALTYQRSPKVIWREVNTWYLTTLNLGVCHQNIQDFDKNYPKTSIHDRYMQACGASFGNFFAYRRRDILNAFRVLPLWVKYFKTTFDANPEFRVFVNLQGVEPPEVITPYASVNPYSDEHRCLFFDLESFTRHMEQVSSGEYIDGTAQSLFEMRFAKMVLLAFEQRASHERQGGGHERKAELLVGFASIFNEISGGQNLSNVIRERGLPADFHVKISASAIGMVAPKEIVKVSYKNEAVARFRFGEEGVDEKEEMLPSRPLIHLYGLFALKSAVSTNKNPWRLGMAHWVEKSDNSVAVDGRFLGRVLMAVGVRLRKQDGRSQEFVHALLVDGDELNEQSTLIMPRYHFKVGDYVVLRTDTKEMELRLERNLLTTDEIEQYQIVRLNG</sequence>
<evidence type="ECO:0008006" key="3">
    <source>
        <dbReference type="Google" id="ProtNLM"/>
    </source>
</evidence>
<evidence type="ECO:0000313" key="1">
    <source>
        <dbReference type="EMBL" id="STY91372.1"/>
    </source>
</evidence>
<evidence type="ECO:0000313" key="2">
    <source>
        <dbReference type="Proteomes" id="UP000254133"/>
    </source>
</evidence>
<gene>
    <name evidence="1" type="ORF">NCTC9426_01421</name>
</gene>
<proteinExistence type="predicted"/>
<organism evidence="1 2">
    <name type="scientific">Moraxella bovis</name>
    <dbReference type="NCBI Taxonomy" id="476"/>
    <lineage>
        <taxon>Bacteria</taxon>
        <taxon>Pseudomonadati</taxon>
        <taxon>Pseudomonadota</taxon>
        <taxon>Gammaproteobacteria</taxon>
        <taxon>Moraxellales</taxon>
        <taxon>Moraxellaceae</taxon>
        <taxon>Moraxella</taxon>
    </lineage>
</organism>